<dbReference type="AlphaFoldDB" id="C8PCR1"/>
<evidence type="ECO:0000256" key="5">
    <source>
        <dbReference type="ARBA" id="ARBA00023136"/>
    </source>
</evidence>
<feature type="transmembrane region" description="Helical" evidence="7">
    <location>
        <begin position="133"/>
        <end position="151"/>
    </location>
</feature>
<evidence type="ECO:0000256" key="3">
    <source>
        <dbReference type="ARBA" id="ARBA00022692"/>
    </source>
</evidence>
<comment type="caution">
    <text evidence="9">The sequence shown here is derived from an EMBL/GenBank/DDBJ whole genome shotgun (WGS) entry which is preliminary data.</text>
</comment>
<dbReference type="PANTHER" id="PTHR34390:SF2">
    <property type="entry name" value="SUCCINATE TRANSPORTER SUBUNIT YJJP-RELATED"/>
    <property type="match status" value="1"/>
</dbReference>
<evidence type="ECO:0000313" key="10">
    <source>
        <dbReference type="Proteomes" id="UP000004115"/>
    </source>
</evidence>
<feature type="transmembrane region" description="Helical" evidence="7">
    <location>
        <begin position="247"/>
        <end position="267"/>
    </location>
</feature>
<keyword evidence="10" id="KW-1185">Reference proteome</keyword>
<evidence type="ECO:0000256" key="4">
    <source>
        <dbReference type="ARBA" id="ARBA00022989"/>
    </source>
</evidence>
<dbReference type="EMBL" id="ACLN01000010">
    <property type="protein sequence ID" value="EEW51719.1"/>
    <property type="molecule type" value="Genomic_DNA"/>
</dbReference>
<evidence type="ECO:0000256" key="7">
    <source>
        <dbReference type="SAM" id="Phobius"/>
    </source>
</evidence>
<name>C8PCR1_9LACO</name>
<dbReference type="InterPro" id="IPR010619">
    <property type="entry name" value="ThrE-like_N"/>
</dbReference>
<keyword evidence="2" id="KW-1003">Cell membrane</keyword>
<dbReference type="InterPro" id="IPR050539">
    <property type="entry name" value="ThrE_Dicarb/AminoAcid_Exp"/>
</dbReference>
<feature type="transmembrane region" description="Helical" evidence="7">
    <location>
        <begin position="157"/>
        <end position="176"/>
    </location>
</feature>
<gene>
    <name evidence="9" type="ORF">HMPREF0520_0881</name>
</gene>
<reference evidence="9 10" key="1">
    <citation type="submission" date="2009-09" db="EMBL/GenBank/DDBJ databases">
        <authorList>
            <person name="Qin X."/>
            <person name="Bachman B."/>
            <person name="Battles P."/>
            <person name="Bell A."/>
            <person name="Bess C."/>
            <person name="Bickham C."/>
            <person name="Chaboub L."/>
            <person name="Chen D."/>
            <person name="Coyle M."/>
            <person name="Deiros D.R."/>
            <person name="Dinh H."/>
            <person name="Forbes L."/>
            <person name="Fowler G."/>
            <person name="Francisco L."/>
            <person name="Fu Q."/>
            <person name="Gubbala S."/>
            <person name="Hale W."/>
            <person name="Han Y."/>
            <person name="Hemphill L."/>
            <person name="Highlander S.K."/>
            <person name="Hirani K."/>
            <person name="Hogues M."/>
            <person name="Jackson L."/>
            <person name="Jakkamsetti A."/>
            <person name="Javaid M."/>
            <person name="Jiang H."/>
            <person name="Korchina V."/>
            <person name="Kovar C."/>
            <person name="Lara F."/>
            <person name="Lee S."/>
            <person name="Mata R."/>
            <person name="Mathew T."/>
            <person name="Moen C."/>
            <person name="Morales K."/>
            <person name="Munidasa M."/>
            <person name="Nazareth L."/>
            <person name="Ngo R."/>
            <person name="Nguyen L."/>
            <person name="Okwuonu G."/>
            <person name="Ongeri F."/>
            <person name="Patil S."/>
            <person name="Petrosino J."/>
            <person name="Pham C."/>
            <person name="Pham P."/>
            <person name="Pu L.-L."/>
            <person name="Puazo M."/>
            <person name="Raj R."/>
            <person name="Reid J."/>
            <person name="Rouhana J."/>
            <person name="Saada N."/>
            <person name="Shang Y."/>
            <person name="Simmons D."/>
            <person name="Thornton R."/>
            <person name="Warren J."/>
            <person name="Weissenberger G."/>
            <person name="Zhang J."/>
            <person name="Zhang L."/>
            <person name="Zhou C."/>
            <person name="Zhu D."/>
            <person name="Muzny D."/>
            <person name="Worley K."/>
            <person name="Gibbs R."/>
        </authorList>
    </citation>
    <scope>NUCLEOTIDE SEQUENCE [LARGE SCALE GENOMIC DNA]</scope>
    <source>
        <strain evidence="9 10">DSM 13335</strain>
    </source>
</reference>
<feature type="domain" description="Threonine/serine exporter-like N-terminal" evidence="8">
    <location>
        <begin position="27"/>
        <end position="266"/>
    </location>
</feature>
<dbReference type="Pfam" id="PF06738">
    <property type="entry name" value="ThrE"/>
    <property type="match status" value="1"/>
</dbReference>
<sequence length="270" mass="29882">MMKKRVVDLKLTKQIVTENQYNDQVLDTCLKAGRLMIESGSEMYRVEDTMLRISRNANIPAARCFTTPTGLFMSLGEHSKTQMTLIKNRNIDMTVVDKVNELSRAFADKKITLDQLHNKLCDLADHRQTFSNLMQIFGATILSCTLMVLFMDDYDWIDFPVAAIVGGSCYGIYLWIKKYSRVRFLGELVTAMIMGAMTIGICHIFPSLSMDNILIGSLMALVPGVPITNALSDLFRGDLVSGTVRAIEAFLTAVALGGGIGLAIKFLGGF</sequence>
<dbReference type="GO" id="GO:0015744">
    <property type="term" value="P:succinate transport"/>
    <property type="evidence" value="ECO:0007669"/>
    <property type="project" value="TreeGrafter"/>
</dbReference>
<dbReference type="Proteomes" id="UP000004115">
    <property type="component" value="Unassembled WGS sequence"/>
</dbReference>
<dbReference type="PANTHER" id="PTHR34390">
    <property type="entry name" value="UPF0442 PROTEIN YJJB-RELATED"/>
    <property type="match status" value="1"/>
</dbReference>
<dbReference type="HOGENOM" id="CLU_070277_0_0_9"/>
<accession>C8PCR1</accession>
<dbReference type="GO" id="GO:0022857">
    <property type="term" value="F:transmembrane transporter activity"/>
    <property type="evidence" value="ECO:0007669"/>
    <property type="project" value="InterPro"/>
</dbReference>
<protein>
    <recommendedName>
        <fullName evidence="8">Threonine/serine exporter-like N-terminal domain-containing protein</fullName>
    </recommendedName>
</protein>
<evidence type="ECO:0000256" key="1">
    <source>
        <dbReference type="ARBA" id="ARBA00004651"/>
    </source>
</evidence>
<organism evidence="9 10">
    <name type="scientific">Lactobacillus iners DSM 13335</name>
    <dbReference type="NCBI Taxonomy" id="525328"/>
    <lineage>
        <taxon>Bacteria</taxon>
        <taxon>Bacillati</taxon>
        <taxon>Bacillota</taxon>
        <taxon>Bacilli</taxon>
        <taxon>Lactobacillales</taxon>
        <taxon>Lactobacillaceae</taxon>
        <taxon>Lactobacillus</taxon>
    </lineage>
</organism>
<comment type="similarity">
    <text evidence="6">Belongs to the ThrE exporter (TC 2.A.79) family.</text>
</comment>
<evidence type="ECO:0000256" key="6">
    <source>
        <dbReference type="ARBA" id="ARBA00034125"/>
    </source>
</evidence>
<proteinExistence type="inferred from homology"/>
<keyword evidence="4 7" id="KW-1133">Transmembrane helix</keyword>
<evidence type="ECO:0000256" key="2">
    <source>
        <dbReference type="ARBA" id="ARBA00022475"/>
    </source>
</evidence>
<evidence type="ECO:0000313" key="9">
    <source>
        <dbReference type="EMBL" id="EEW51719.1"/>
    </source>
</evidence>
<feature type="transmembrane region" description="Helical" evidence="7">
    <location>
        <begin position="188"/>
        <end position="208"/>
    </location>
</feature>
<keyword evidence="3 7" id="KW-0812">Transmembrane</keyword>
<dbReference type="GO" id="GO:0005886">
    <property type="term" value="C:plasma membrane"/>
    <property type="evidence" value="ECO:0007669"/>
    <property type="project" value="UniProtKB-SubCell"/>
</dbReference>
<comment type="subcellular location">
    <subcellularLocation>
        <location evidence="1">Cell membrane</location>
        <topology evidence="1">Multi-pass membrane protein</topology>
    </subcellularLocation>
</comment>
<keyword evidence="5 7" id="KW-0472">Membrane</keyword>
<evidence type="ECO:0000259" key="8">
    <source>
        <dbReference type="Pfam" id="PF06738"/>
    </source>
</evidence>